<keyword evidence="5" id="KW-0067">ATP-binding</keyword>
<dbReference type="PROSITE" id="PS51221">
    <property type="entry name" value="TTL"/>
    <property type="match status" value="1"/>
</dbReference>
<organism evidence="7 8">
    <name type="scientific">Volvox africanus</name>
    <dbReference type="NCBI Taxonomy" id="51714"/>
    <lineage>
        <taxon>Eukaryota</taxon>
        <taxon>Viridiplantae</taxon>
        <taxon>Chlorophyta</taxon>
        <taxon>core chlorophytes</taxon>
        <taxon>Chlorophyceae</taxon>
        <taxon>CS clade</taxon>
        <taxon>Chlamydomonadales</taxon>
        <taxon>Volvocaceae</taxon>
        <taxon>Volvox</taxon>
    </lineage>
</organism>
<feature type="region of interest" description="Disordered" evidence="6">
    <location>
        <begin position="1259"/>
        <end position="1349"/>
    </location>
</feature>
<feature type="compositionally biased region" description="Low complexity" evidence="6">
    <location>
        <begin position="300"/>
        <end position="311"/>
    </location>
</feature>
<evidence type="ECO:0000313" key="7">
    <source>
        <dbReference type="EMBL" id="GLI59529.1"/>
    </source>
</evidence>
<feature type="compositionally biased region" description="Basic residues" evidence="6">
    <location>
        <begin position="707"/>
        <end position="728"/>
    </location>
</feature>
<feature type="compositionally biased region" description="Basic residues" evidence="6">
    <location>
        <begin position="811"/>
        <end position="825"/>
    </location>
</feature>
<feature type="region of interest" description="Disordered" evidence="6">
    <location>
        <begin position="483"/>
        <end position="567"/>
    </location>
</feature>
<sequence>MLKEFNDAKDTDIKLSSWEARNKKYIQQLTMQKKQAQLQSQQAAEQEQKRKLRLSRRVLGASFQRLQSQQAASISRSLEAGSNSASDSDVGCGAWPGPGVEDGSNPKLERTCSHSQIPKLPRLADAFEAAGGVTADEQHRCSGTSPSQAADVSSFGGIVSGCGGGANAAGQPYVQHSLQLRVGGGSLRAPNQLSRSVSAQRTVAAHLSSCYGENGGSGSGGPSYTRNPQHSQRNTQNQDQHLRNRQRRSTLPDPPMKPVRMAANGCNNDPKDSNGCNDDDDGPDIALSDRRRARRERPFRSQPPTQPQAPALAVGARTFVRLAAAASFPPTPGGYVQWRARTRLPDGQRTFCIAGTGNHSHGIRAGLLARGWYENPDRNSPFFDFKWAANPLDINHDTLWPGQIVNHFRHSTCLTTKHGLCYTVRDTVWYEAADAAAFYPRAYDITDETSRREFMHDVRWTAAESLIKRAISDGAVCTTHVPYSPRRKSINHGPQQQHGKTSPVAVAAADAGNGHSSGGDGGGGGGGGGSKGSDVTPLGDGSGDSTAYNGGGCGGDDSGGGGGGEAMHRLQQRADSMPLVDLPSLRLACRVVAARMRHQRHLRVVHESGTGRVGGRSGSCGREGREDTDEPLPDVEFSTAQWQQLVKHRALSCSIPVLPQPQFDPSWIQNRSFITSALLPPQSSVPEEPKRSCGGGGGGGGGGRGSPVRKSRASRKGKDPQRHHRRRGGGGGAGTGTDGETGCGSDGEDTDGSNAGGDDGRPSVSASFAATGSAEDVDTDGDARSTVAAARPSGPIAVVDAAELLRKVYGKARRGHSAPPSHRRQGGPSKFSAAAATGAQSEPDMVDDLGASMSVPVHTSSSPQWEASLRDVSSGDRDAGGEGSSGGDSDDACASIGPSWLPEDLPAICYDDAALQALDLDTWREAAVAILDALEGSAVQTHISGTNNIWIVKPAGKSRGRGIRLFNDPDALLSYVRGEEAQGLESRWIAQKYVERPLIISRRKFDIRQWVLVTGWNPLQAWFYSTCYLRFAADDYDPNNLDVFQHLTNNSVSKYYEGPKKEDEITAAGNMWSIPRFQQWLAEVYGRDDIWQVLLQPAMRHIAICTLKSAQDHITPRKGSCQLYGYDFLIDDQLRVWLLEVNSSPTLEPSTPITAQLCADVQDDIIKVVVDLPEQQSAAAKRQARGAGDCGEQASCDPGISRGGTGSLEGFDTGKWECIIDGGEELRQPQYTGLNLELKGTAIQLTPPRSNFAGRLYAATRQQQQQHGSAGQHQHQPTSAGANDISASSGGGGGGDREVTTDDGATAITNGRPSRRSVAGAAMGIIPAPPSRAATPSPTQNPGGGALDQHERQQLILQQQQPYFHLQHQQQLSMQQQQQRQQPNPHHMQFAMGTGEEDAAATAAAAVTAAATSSSAAMLARVYTGTCTPSSSRGGRASPARSRTPRLSASPALSTHWDGGGFVLGSFGDPAGAISMLACGGTAASAASASGGAGSPLHPSSRIMTPRSDVAIATLSVATTQAVAAAAVTPVWLPMSLPQSLDSLTPTTVRMSLLARPGHHDNTGLTPAGVRAR</sequence>
<proteinExistence type="predicted"/>
<dbReference type="Proteomes" id="UP001165090">
    <property type="component" value="Unassembled WGS sequence"/>
</dbReference>
<feature type="region of interest" description="Disordered" evidence="6">
    <location>
        <begin position="609"/>
        <end position="633"/>
    </location>
</feature>
<evidence type="ECO:0000256" key="1">
    <source>
        <dbReference type="ARBA" id="ARBA00004496"/>
    </source>
</evidence>
<comment type="caution">
    <text evidence="7">The sequence shown here is derived from an EMBL/GenBank/DDBJ whole genome shotgun (WGS) entry which is preliminary data.</text>
</comment>
<dbReference type="PANTHER" id="PTHR45870:SF2">
    <property type="entry name" value="TUBULIN MONOGLYCYLASE TTLL3"/>
    <property type="match status" value="1"/>
</dbReference>
<dbReference type="Pfam" id="PF03133">
    <property type="entry name" value="TTL"/>
    <property type="match status" value="1"/>
</dbReference>
<name>A0ABQ5RPT1_9CHLO</name>
<evidence type="ECO:0000313" key="8">
    <source>
        <dbReference type="Proteomes" id="UP001165090"/>
    </source>
</evidence>
<feature type="compositionally biased region" description="Low complexity" evidence="6">
    <location>
        <begin position="1319"/>
        <end position="1338"/>
    </location>
</feature>
<accession>A0ABQ5RPT1</accession>
<keyword evidence="8" id="KW-1185">Reference proteome</keyword>
<feature type="region of interest" description="Disordered" evidence="6">
    <location>
        <begin position="811"/>
        <end position="893"/>
    </location>
</feature>
<feature type="compositionally biased region" description="Low complexity" evidence="6">
    <location>
        <begin position="1262"/>
        <end position="1288"/>
    </location>
</feature>
<feature type="compositionally biased region" description="Gly residues" evidence="6">
    <location>
        <begin position="693"/>
        <end position="705"/>
    </location>
</feature>
<dbReference type="Gene3D" id="3.30.470.20">
    <property type="entry name" value="ATP-grasp fold, B domain"/>
    <property type="match status" value="1"/>
</dbReference>
<keyword evidence="3" id="KW-0436">Ligase</keyword>
<feature type="compositionally biased region" description="Gly residues" evidence="6">
    <location>
        <begin position="729"/>
        <end position="745"/>
    </location>
</feature>
<reference evidence="7 8" key="1">
    <citation type="journal article" date="2023" name="IScience">
        <title>Expanded male sex-determining region conserved during the evolution of homothallism in the green alga Volvox.</title>
        <authorList>
            <person name="Yamamoto K."/>
            <person name="Matsuzaki R."/>
            <person name="Mahakham W."/>
            <person name="Heman W."/>
            <person name="Sekimoto H."/>
            <person name="Kawachi M."/>
            <person name="Minakuchi Y."/>
            <person name="Toyoda A."/>
            <person name="Nozaki H."/>
        </authorList>
    </citation>
    <scope>NUCLEOTIDE SEQUENCE [LARGE SCALE GENOMIC DNA]</scope>
    <source>
        <strain evidence="7 8">NIES-4468</strain>
    </source>
</reference>
<evidence type="ECO:0000256" key="6">
    <source>
        <dbReference type="SAM" id="MobiDB-lite"/>
    </source>
</evidence>
<dbReference type="PANTHER" id="PTHR45870">
    <property type="entry name" value="TUBULIN MONOGLYCYLASE TTLL3"/>
    <property type="match status" value="1"/>
</dbReference>
<feature type="compositionally biased region" description="Gly residues" evidence="6">
    <location>
        <begin position="549"/>
        <end position="565"/>
    </location>
</feature>
<dbReference type="InterPro" id="IPR004344">
    <property type="entry name" value="TTL/TTLL_fam"/>
</dbReference>
<gene>
    <name evidence="7" type="ORF">VaNZ11_001421</name>
</gene>
<keyword evidence="4" id="KW-0547">Nucleotide-binding</keyword>
<protein>
    <recommendedName>
        <fullName evidence="9">Tubulin tyrosine ligase</fullName>
    </recommendedName>
</protein>
<dbReference type="EMBL" id="BSDZ01000004">
    <property type="protein sequence ID" value="GLI59529.1"/>
    <property type="molecule type" value="Genomic_DNA"/>
</dbReference>
<dbReference type="SUPFAM" id="SSF56059">
    <property type="entry name" value="Glutathione synthetase ATP-binding domain-like"/>
    <property type="match status" value="1"/>
</dbReference>
<evidence type="ECO:0000256" key="2">
    <source>
        <dbReference type="ARBA" id="ARBA00022490"/>
    </source>
</evidence>
<feature type="region of interest" description="Disordered" evidence="6">
    <location>
        <begin position="292"/>
        <end position="311"/>
    </location>
</feature>
<feature type="region of interest" description="Disordered" evidence="6">
    <location>
        <begin position="1183"/>
        <end position="1207"/>
    </location>
</feature>
<evidence type="ECO:0000256" key="4">
    <source>
        <dbReference type="ARBA" id="ARBA00022741"/>
    </source>
</evidence>
<feature type="region of interest" description="Disordered" evidence="6">
    <location>
        <begin position="210"/>
        <end position="286"/>
    </location>
</feature>
<keyword evidence="2" id="KW-0963">Cytoplasm</keyword>
<comment type="subcellular location">
    <subcellularLocation>
        <location evidence="1">Cytoplasm</location>
    </subcellularLocation>
</comment>
<evidence type="ECO:0000256" key="5">
    <source>
        <dbReference type="ARBA" id="ARBA00022840"/>
    </source>
</evidence>
<feature type="region of interest" description="Disordered" evidence="6">
    <location>
        <begin position="1426"/>
        <end position="1452"/>
    </location>
</feature>
<feature type="compositionally biased region" description="Low complexity" evidence="6">
    <location>
        <begin position="1366"/>
        <end position="1389"/>
    </location>
</feature>
<evidence type="ECO:0008006" key="9">
    <source>
        <dbReference type="Google" id="ProtNLM"/>
    </source>
</evidence>
<dbReference type="InterPro" id="IPR051437">
    <property type="entry name" value="TTLL_monoglycylase"/>
</dbReference>
<feature type="region of interest" description="Disordered" evidence="6">
    <location>
        <begin position="680"/>
        <end position="790"/>
    </location>
</feature>
<feature type="compositionally biased region" description="Gly residues" evidence="6">
    <location>
        <begin position="515"/>
        <end position="531"/>
    </location>
</feature>
<evidence type="ECO:0000256" key="3">
    <source>
        <dbReference type="ARBA" id="ARBA00022598"/>
    </source>
</evidence>
<feature type="region of interest" description="Disordered" evidence="6">
    <location>
        <begin position="1366"/>
        <end position="1390"/>
    </location>
</feature>
<feature type="compositionally biased region" description="Low complexity" evidence="6">
    <location>
        <begin position="1429"/>
        <end position="1442"/>
    </location>
</feature>
<feature type="compositionally biased region" description="Polar residues" evidence="6">
    <location>
        <begin position="224"/>
        <end position="239"/>
    </location>
</feature>